<dbReference type="Proteomes" id="UP000199691">
    <property type="component" value="Unassembled WGS sequence"/>
</dbReference>
<dbReference type="InterPro" id="IPR029063">
    <property type="entry name" value="SAM-dependent_MTases_sf"/>
</dbReference>
<dbReference type="STRING" id="641025.SAMN05421507_105184"/>
<dbReference type="InterPro" id="IPR041698">
    <property type="entry name" value="Methyltransf_25"/>
</dbReference>
<evidence type="ECO:0000256" key="2">
    <source>
        <dbReference type="SAM" id="MobiDB-lite"/>
    </source>
</evidence>
<dbReference type="Gene3D" id="3.40.50.150">
    <property type="entry name" value="Vaccinia Virus protein VP39"/>
    <property type="match status" value="1"/>
</dbReference>
<dbReference type="OrthoDB" id="9811589at2"/>
<protein>
    <submittedName>
        <fullName evidence="4">Methyltransferase domain-containing protein</fullName>
    </submittedName>
</protein>
<evidence type="ECO:0000313" key="4">
    <source>
        <dbReference type="EMBL" id="SDP08081.1"/>
    </source>
</evidence>
<dbReference type="GO" id="GO:0032259">
    <property type="term" value="P:methylation"/>
    <property type="evidence" value="ECO:0007669"/>
    <property type="project" value="UniProtKB-KW"/>
</dbReference>
<proteinExistence type="predicted"/>
<dbReference type="SUPFAM" id="SSF53335">
    <property type="entry name" value="S-adenosyl-L-methionine-dependent methyltransferases"/>
    <property type="match status" value="1"/>
</dbReference>
<dbReference type="PANTHER" id="PTHR43861">
    <property type="entry name" value="TRANS-ACONITATE 2-METHYLTRANSFERASE-RELATED"/>
    <property type="match status" value="1"/>
</dbReference>
<evidence type="ECO:0000313" key="5">
    <source>
        <dbReference type="Proteomes" id="UP000199691"/>
    </source>
</evidence>
<dbReference type="AlphaFoldDB" id="A0A1H0PSF6"/>
<dbReference type="GO" id="GO:0008168">
    <property type="term" value="F:methyltransferase activity"/>
    <property type="evidence" value="ECO:0007669"/>
    <property type="project" value="UniProtKB-KW"/>
</dbReference>
<feature type="region of interest" description="Disordered" evidence="2">
    <location>
        <begin position="228"/>
        <end position="254"/>
    </location>
</feature>
<name>A0A1H0PSF6_9PSEU</name>
<sequence>MPDALFADPRLARLYDAFDGPRDDLDPYLAIAAELGARSVLDIGCGTGCFGVLLADAGFSVVGVEPALASLELARAKDSRVTWLHGDATGLPPLRADLATMTANVAQVFLGDDWEAALRGVHDALRPGGHLVFETRRLEARAWEGWAETTHRVVDGVAERRELLGVDLPFVSFRHTYRFPDGTEVASDSTLRFRSRAEVEDGLVACGFEVVDVRDAPDRPGREHVFVARKVSAAPAPTRRPGESSGPGRPRRRP</sequence>
<keyword evidence="5" id="KW-1185">Reference proteome</keyword>
<evidence type="ECO:0000256" key="1">
    <source>
        <dbReference type="ARBA" id="ARBA00022679"/>
    </source>
</evidence>
<keyword evidence="1 4" id="KW-0808">Transferase</keyword>
<dbReference type="RefSeq" id="WP_090097949.1">
    <property type="nucleotide sequence ID" value="NZ_FNIX01000005.1"/>
</dbReference>
<accession>A0A1H0PSF6</accession>
<evidence type="ECO:0000259" key="3">
    <source>
        <dbReference type="Pfam" id="PF13649"/>
    </source>
</evidence>
<dbReference type="Pfam" id="PF13649">
    <property type="entry name" value="Methyltransf_25"/>
    <property type="match status" value="1"/>
</dbReference>
<reference evidence="5" key="1">
    <citation type="submission" date="2016-10" db="EMBL/GenBank/DDBJ databases">
        <authorList>
            <person name="Varghese N."/>
            <person name="Submissions S."/>
        </authorList>
    </citation>
    <scope>NUCLEOTIDE SEQUENCE [LARGE SCALE GENOMIC DNA]</scope>
    <source>
        <strain evidence="5">CGMCC 4.6609</strain>
    </source>
</reference>
<dbReference type="CDD" id="cd02440">
    <property type="entry name" value="AdoMet_MTases"/>
    <property type="match status" value="1"/>
</dbReference>
<organism evidence="4 5">
    <name type="scientific">Lentzea jiangxiensis</name>
    <dbReference type="NCBI Taxonomy" id="641025"/>
    <lineage>
        <taxon>Bacteria</taxon>
        <taxon>Bacillati</taxon>
        <taxon>Actinomycetota</taxon>
        <taxon>Actinomycetes</taxon>
        <taxon>Pseudonocardiales</taxon>
        <taxon>Pseudonocardiaceae</taxon>
        <taxon>Lentzea</taxon>
    </lineage>
</organism>
<dbReference type="EMBL" id="FNIX01000005">
    <property type="protein sequence ID" value="SDP08081.1"/>
    <property type="molecule type" value="Genomic_DNA"/>
</dbReference>
<gene>
    <name evidence="4" type="ORF">SAMN05421507_105184</name>
</gene>
<feature type="domain" description="Methyltransferase" evidence="3">
    <location>
        <begin position="40"/>
        <end position="129"/>
    </location>
</feature>
<keyword evidence="4" id="KW-0489">Methyltransferase</keyword>